<feature type="domain" description="ABC transporter" evidence="2">
    <location>
        <begin position="20"/>
        <end position="88"/>
    </location>
</feature>
<dbReference type="SUPFAM" id="SSF52540">
    <property type="entry name" value="P-loop containing nucleoside triphosphate hydrolases"/>
    <property type="match status" value="1"/>
</dbReference>
<dbReference type="Gene3D" id="3.40.50.300">
    <property type="entry name" value="P-loop containing nucleotide triphosphate hydrolases"/>
    <property type="match status" value="1"/>
</dbReference>
<keyword evidence="4" id="KW-1185">Reference proteome</keyword>
<dbReference type="GO" id="GO:0005524">
    <property type="term" value="F:ATP binding"/>
    <property type="evidence" value="ECO:0007669"/>
    <property type="project" value="UniProtKB-KW"/>
</dbReference>
<protein>
    <submittedName>
        <fullName evidence="3">ATP-binding cassette domain-containing protein</fullName>
    </submittedName>
</protein>
<keyword evidence="1" id="KW-0813">Transport</keyword>
<dbReference type="GO" id="GO:0016887">
    <property type="term" value="F:ATP hydrolysis activity"/>
    <property type="evidence" value="ECO:0007669"/>
    <property type="project" value="InterPro"/>
</dbReference>
<gene>
    <name evidence="3" type="ORF">K6K41_15700</name>
</gene>
<sequence>MAAIVVTHVTRTLRGGRKALDDVSFEVPAGSSCALIGPAGSGKSTLLRLIARREKPDAGVIEIGEDVSQSWRIGRPELAELVDPDALEPGRNLYDNIVRGSAPAA</sequence>
<dbReference type="PANTHER" id="PTHR42781:SF4">
    <property type="entry name" value="SPERMIDINE_PUTRESCINE IMPORT ATP-BINDING PROTEIN POTA"/>
    <property type="match status" value="1"/>
</dbReference>
<dbReference type="Pfam" id="PF00005">
    <property type="entry name" value="ABC_tran"/>
    <property type="match status" value="1"/>
</dbReference>
<dbReference type="InterPro" id="IPR003439">
    <property type="entry name" value="ABC_transporter-like_ATP-bd"/>
</dbReference>
<organism evidence="3 4">
    <name type="scientific">Chenggangzhangella methanolivorans</name>
    <dbReference type="NCBI Taxonomy" id="1437009"/>
    <lineage>
        <taxon>Bacteria</taxon>
        <taxon>Pseudomonadati</taxon>
        <taxon>Pseudomonadota</taxon>
        <taxon>Alphaproteobacteria</taxon>
        <taxon>Hyphomicrobiales</taxon>
        <taxon>Methylopilaceae</taxon>
        <taxon>Chenggangzhangella</taxon>
    </lineage>
</organism>
<dbReference type="EMBL" id="CP081869">
    <property type="protein sequence ID" value="QZN98498.1"/>
    <property type="molecule type" value="Genomic_DNA"/>
</dbReference>
<dbReference type="InterPro" id="IPR027417">
    <property type="entry name" value="P-loop_NTPase"/>
</dbReference>
<dbReference type="InterPro" id="IPR050093">
    <property type="entry name" value="ABC_SmlMolc_Importer"/>
</dbReference>
<evidence type="ECO:0000259" key="2">
    <source>
        <dbReference type="Pfam" id="PF00005"/>
    </source>
</evidence>
<keyword evidence="3" id="KW-0547">Nucleotide-binding</keyword>
<dbReference type="Proteomes" id="UP000825701">
    <property type="component" value="Chromosome"/>
</dbReference>
<accession>A0A9E6R5Y5</accession>
<reference evidence="3" key="1">
    <citation type="submission" date="2021-08" db="EMBL/GenBank/DDBJ databases">
        <authorList>
            <person name="Zhang H."/>
            <person name="Xu M."/>
            <person name="Yu Z."/>
            <person name="Yang L."/>
            <person name="Cai Y."/>
        </authorList>
    </citation>
    <scope>NUCLEOTIDE SEQUENCE</scope>
    <source>
        <strain evidence="3">CHL1</strain>
    </source>
</reference>
<name>A0A9E6R5Y5_9HYPH</name>
<dbReference type="KEGG" id="cmet:K6K41_15700"/>
<evidence type="ECO:0000256" key="1">
    <source>
        <dbReference type="ARBA" id="ARBA00022448"/>
    </source>
</evidence>
<dbReference type="AlphaFoldDB" id="A0A9E6R5Y5"/>
<evidence type="ECO:0000313" key="4">
    <source>
        <dbReference type="Proteomes" id="UP000825701"/>
    </source>
</evidence>
<dbReference type="RefSeq" id="WP_261401426.1">
    <property type="nucleotide sequence ID" value="NZ_CP081869.1"/>
</dbReference>
<proteinExistence type="predicted"/>
<dbReference type="PANTHER" id="PTHR42781">
    <property type="entry name" value="SPERMIDINE/PUTRESCINE IMPORT ATP-BINDING PROTEIN POTA"/>
    <property type="match status" value="1"/>
</dbReference>
<evidence type="ECO:0000313" key="3">
    <source>
        <dbReference type="EMBL" id="QZN98498.1"/>
    </source>
</evidence>
<keyword evidence="3" id="KW-0067">ATP-binding</keyword>